<keyword evidence="5" id="KW-0175">Coiled coil</keyword>
<dbReference type="Proteomes" id="UP001154282">
    <property type="component" value="Unassembled WGS sequence"/>
</dbReference>
<dbReference type="Gene3D" id="3.30.70.330">
    <property type="match status" value="1"/>
</dbReference>
<accession>A0AAV0I8D7</accession>
<dbReference type="GO" id="GO:0005730">
    <property type="term" value="C:nucleolus"/>
    <property type="evidence" value="ECO:0007669"/>
    <property type="project" value="UniProtKB-SubCell"/>
</dbReference>
<gene>
    <name evidence="7" type="ORF">LITE_LOCUS7932</name>
</gene>
<protein>
    <recommendedName>
        <fullName evidence="6">RRM domain-containing protein</fullName>
    </recommendedName>
</protein>
<dbReference type="SMART" id="SM00360">
    <property type="entry name" value="RRM"/>
    <property type="match status" value="1"/>
</dbReference>
<evidence type="ECO:0000313" key="7">
    <source>
        <dbReference type="EMBL" id="CAI0393439.1"/>
    </source>
</evidence>
<evidence type="ECO:0000256" key="4">
    <source>
        <dbReference type="PROSITE-ProRule" id="PRU00176"/>
    </source>
</evidence>
<dbReference type="InterPro" id="IPR000504">
    <property type="entry name" value="RRM_dom"/>
</dbReference>
<comment type="caution">
    <text evidence="7">The sequence shown here is derived from an EMBL/GenBank/DDBJ whole genome shotgun (WGS) entry which is preliminary data.</text>
</comment>
<dbReference type="PROSITE" id="PS50102">
    <property type="entry name" value="RRM"/>
    <property type="match status" value="1"/>
</dbReference>
<keyword evidence="2 4" id="KW-0694">RNA-binding</keyword>
<feature type="domain" description="RRM" evidence="6">
    <location>
        <begin position="59"/>
        <end position="137"/>
    </location>
</feature>
<comment type="subcellular location">
    <subcellularLocation>
        <location evidence="1">Nucleus</location>
        <location evidence="1">Nucleolus</location>
    </subcellularLocation>
</comment>
<feature type="coiled-coil region" evidence="5">
    <location>
        <begin position="156"/>
        <end position="183"/>
    </location>
</feature>
<dbReference type="GO" id="GO:0003723">
    <property type="term" value="F:RNA binding"/>
    <property type="evidence" value="ECO:0007669"/>
    <property type="project" value="UniProtKB-UniRule"/>
</dbReference>
<evidence type="ECO:0000256" key="3">
    <source>
        <dbReference type="ARBA" id="ARBA00023242"/>
    </source>
</evidence>
<dbReference type="Pfam" id="PF00076">
    <property type="entry name" value="RRM_1"/>
    <property type="match status" value="1"/>
</dbReference>
<evidence type="ECO:0000313" key="8">
    <source>
        <dbReference type="Proteomes" id="UP001154282"/>
    </source>
</evidence>
<evidence type="ECO:0000259" key="6">
    <source>
        <dbReference type="PROSITE" id="PS50102"/>
    </source>
</evidence>
<dbReference type="PANTHER" id="PTHR46754">
    <property type="entry name" value="MKI67 FHA DOMAIN-INTERACTING NUCLEOLAR PHOSPHOPROTEIN"/>
    <property type="match status" value="1"/>
</dbReference>
<dbReference type="AlphaFoldDB" id="A0AAV0I8D7"/>
<evidence type="ECO:0000256" key="5">
    <source>
        <dbReference type="SAM" id="Coils"/>
    </source>
</evidence>
<dbReference type="CDD" id="cd12307">
    <property type="entry name" value="RRM_NIFK_like"/>
    <property type="match status" value="1"/>
</dbReference>
<proteinExistence type="predicted"/>
<keyword evidence="8" id="KW-1185">Reference proteome</keyword>
<sequence length="219" mass="25046">MGVKAKKALKTKLKKVAAASQAAEKKEAAAAADYLPLEGGKGRKIPEGKQAVGSTAKATVLYIGRIPHGFYESEMEAYFSQFGKVKRLRVVRNRKTGKSKHYGFLEFEDPEVSAIVADCMHNYLLFEHLLQVHLIPQEQVHPKLWRGYFKYRPVDRVKIQRRRQNKERTLDEHKKMVQKILKQSKKRQRSIEAAGLDYVCPEIVGEVLQAPKKIKFAED</sequence>
<dbReference type="InterPro" id="IPR035979">
    <property type="entry name" value="RBD_domain_sf"/>
</dbReference>
<reference evidence="7" key="1">
    <citation type="submission" date="2022-08" db="EMBL/GenBank/DDBJ databases">
        <authorList>
            <person name="Gutierrez-Valencia J."/>
        </authorList>
    </citation>
    <scope>NUCLEOTIDE SEQUENCE</scope>
</reference>
<evidence type="ECO:0000256" key="2">
    <source>
        <dbReference type="ARBA" id="ARBA00022884"/>
    </source>
</evidence>
<dbReference type="InterPro" id="IPR012677">
    <property type="entry name" value="Nucleotide-bd_a/b_plait_sf"/>
</dbReference>
<keyword evidence="3" id="KW-0539">Nucleus</keyword>
<evidence type="ECO:0000256" key="1">
    <source>
        <dbReference type="ARBA" id="ARBA00004604"/>
    </source>
</evidence>
<organism evidence="7 8">
    <name type="scientific">Linum tenue</name>
    <dbReference type="NCBI Taxonomy" id="586396"/>
    <lineage>
        <taxon>Eukaryota</taxon>
        <taxon>Viridiplantae</taxon>
        <taxon>Streptophyta</taxon>
        <taxon>Embryophyta</taxon>
        <taxon>Tracheophyta</taxon>
        <taxon>Spermatophyta</taxon>
        <taxon>Magnoliopsida</taxon>
        <taxon>eudicotyledons</taxon>
        <taxon>Gunneridae</taxon>
        <taxon>Pentapetalae</taxon>
        <taxon>rosids</taxon>
        <taxon>fabids</taxon>
        <taxon>Malpighiales</taxon>
        <taxon>Linaceae</taxon>
        <taxon>Linum</taxon>
    </lineage>
</organism>
<dbReference type="EMBL" id="CAMGYJ010000003">
    <property type="protein sequence ID" value="CAI0393439.1"/>
    <property type="molecule type" value="Genomic_DNA"/>
</dbReference>
<name>A0AAV0I8D7_9ROSI</name>
<dbReference type="SUPFAM" id="SSF54928">
    <property type="entry name" value="RNA-binding domain, RBD"/>
    <property type="match status" value="1"/>
</dbReference>